<accession>A0A182LXD0</accession>
<keyword evidence="3" id="KW-1185">Reference proteome</keyword>
<organism evidence="2 3">
    <name type="scientific">Anopheles culicifacies</name>
    <dbReference type="NCBI Taxonomy" id="139723"/>
    <lineage>
        <taxon>Eukaryota</taxon>
        <taxon>Metazoa</taxon>
        <taxon>Ecdysozoa</taxon>
        <taxon>Arthropoda</taxon>
        <taxon>Hexapoda</taxon>
        <taxon>Insecta</taxon>
        <taxon>Pterygota</taxon>
        <taxon>Neoptera</taxon>
        <taxon>Endopterygota</taxon>
        <taxon>Diptera</taxon>
        <taxon>Nematocera</taxon>
        <taxon>Culicoidea</taxon>
        <taxon>Culicidae</taxon>
        <taxon>Anophelinae</taxon>
        <taxon>Anopheles</taxon>
        <taxon>culicifacies species complex</taxon>
    </lineage>
</organism>
<reference evidence="3" key="1">
    <citation type="submission" date="2013-09" db="EMBL/GenBank/DDBJ databases">
        <title>The Genome Sequence of Anopheles culicifacies species A.</title>
        <authorList>
            <consortium name="The Broad Institute Genomics Platform"/>
            <person name="Neafsey D.E."/>
            <person name="Besansky N."/>
            <person name="Howell P."/>
            <person name="Walton C."/>
            <person name="Young S.K."/>
            <person name="Zeng Q."/>
            <person name="Gargeya S."/>
            <person name="Fitzgerald M."/>
            <person name="Haas B."/>
            <person name="Abouelleil A."/>
            <person name="Allen A.W."/>
            <person name="Alvarado L."/>
            <person name="Arachchi H.M."/>
            <person name="Berlin A.M."/>
            <person name="Chapman S.B."/>
            <person name="Gainer-Dewar J."/>
            <person name="Goldberg J."/>
            <person name="Griggs A."/>
            <person name="Gujja S."/>
            <person name="Hansen M."/>
            <person name="Howarth C."/>
            <person name="Imamovic A."/>
            <person name="Ireland A."/>
            <person name="Larimer J."/>
            <person name="McCowan C."/>
            <person name="Murphy C."/>
            <person name="Pearson M."/>
            <person name="Poon T.W."/>
            <person name="Priest M."/>
            <person name="Roberts A."/>
            <person name="Saif S."/>
            <person name="Shea T."/>
            <person name="Sisk P."/>
            <person name="Sykes S."/>
            <person name="Wortman J."/>
            <person name="Nusbaum C."/>
            <person name="Birren B."/>
        </authorList>
    </citation>
    <scope>NUCLEOTIDE SEQUENCE [LARGE SCALE GENOMIC DNA]</scope>
    <source>
        <strain evidence="3">A-37</strain>
    </source>
</reference>
<dbReference type="Proteomes" id="UP000075883">
    <property type="component" value="Unassembled WGS sequence"/>
</dbReference>
<dbReference type="EMBL" id="AXCM01000919">
    <property type="status" value="NOT_ANNOTATED_CDS"/>
    <property type="molecule type" value="Genomic_DNA"/>
</dbReference>
<evidence type="ECO:0000313" key="2">
    <source>
        <dbReference type="EnsemblMetazoa" id="ACUA004242-PA"/>
    </source>
</evidence>
<dbReference type="AlphaFoldDB" id="A0A182LXD0"/>
<evidence type="ECO:0000256" key="1">
    <source>
        <dbReference type="SAM" id="MobiDB-lite"/>
    </source>
</evidence>
<dbReference type="EnsemblMetazoa" id="ACUA004242-RA">
    <property type="protein sequence ID" value="ACUA004242-PA"/>
    <property type="gene ID" value="ACUA004242"/>
</dbReference>
<name>A0A182LXD0_9DIPT</name>
<sequence length="202" mass="22916">MNINVSDLTDIALQIMGYKLFDRNGVPVESLDSMIGQYQAGNKNSSASKPKGAAKRKAPSAQPQTKEHFMAQFGLPDLENVLQHPKEYVESQMTSFAHQEQERLIALRTEDDILKSSLKSLRTAIGKRVAKAKPILTHKMQKTYDTMRQADERELLSRTELKNRTISYEQGARHVLQIQQKLDERTLCGRSPVDPVTVCDYR</sequence>
<protein>
    <submittedName>
        <fullName evidence="2">Uncharacterized protein</fullName>
    </submittedName>
</protein>
<proteinExistence type="predicted"/>
<evidence type="ECO:0000313" key="3">
    <source>
        <dbReference type="Proteomes" id="UP000075883"/>
    </source>
</evidence>
<feature type="region of interest" description="Disordered" evidence="1">
    <location>
        <begin position="41"/>
        <end position="65"/>
    </location>
</feature>
<reference evidence="2" key="2">
    <citation type="submission" date="2020-05" db="UniProtKB">
        <authorList>
            <consortium name="EnsemblMetazoa"/>
        </authorList>
    </citation>
    <scope>IDENTIFICATION</scope>
    <source>
        <strain evidence="2">A-37</strain>
    </source>
</reference>
<dbReference type="VEuPathDB" id="VectorBase:ACUA004242"/>